<keyword evidence="3" id="KW-0812">Transmembrane</keyword>
<proteinExistence type="predicted"/>
<dbReference type="RefSeq" id="WP_408573729.1">
    <property type="nucleotide sequence ID" value="NZ_JBBEST010000014.1"/>
</dbReference>
<evidence type="ECO:0000259" key="4">
    <source>
        <dbReference type="PROSITE" id="PS51755"/>
    </source>
</evidence>
<accession>A0ABW9F4K9</accession>
<reference evidence="5 6" key="1">
    <citation type="journal article" date="2024" name="Infect. Genet. Evol.">
        <title>Characteristics and comparative genome analysis of Yersinia enterocolitica and related species associated with human infections in Switzerland 2019-2023.</title>
        <authorList>
            <person name="Stevens M.J.A."/>
            <person name="Horlbog J.A."/>
            <person name="Diethelm A."/>
            <person name="Stephan R."/>
            <person name="Nuesch-Inderbinen M."/>
        </authorList>
    </citation>
    <scope>NUCLEOTIDE SEQUENCE [LARGE SCALE GENOMIC DNA]</scope>
    <source>
        <strain evidence="5 6">N20-0302</strain>
    </source>
</reference>
<keyword evidence="3" id="KW-1133">Transmembrane helix</keyword>
<dbReference type="SUPFAM" id="SSF46894">
    <property type="entry name" value="C-terminal effector domain of the bipartite response regulators"/>
    <property type="match status" value="1"/>
</dbReference>
<dbReference type="SMART" id="SM00862">
    <property type="entry name" value="Trans_reg_C"/>
    <property type="match status" value="1"/>
</dbReference>
<evidence type="ECO:0000256" key="1">
    <source>
        <dbReference type="ARBA" id="ARBA00023125"/>
    </source>
</evidence>
<dbReference type="EMBL" id="JBBEST010000014">
    <property type="protein sequence ID" value="MFM1348803.1"/>
    <property type="molecule type" value="Genomic_DNA"/>
</dbReference>
<keyword evidence="1 2" id="KW-0238">DNA-binding</keyword>
<dbReference type="CDD" id="cd00383">
    <property type="entry name" value="trans_reg_C"/>
    <property type="match status" value="1"/>
</dbReference>
<organism evidence="5 6">
    <name type="scientific">Yersinia proxima</name>
    <dbReference type="NCBI Taxonomy" id="2890316"/>
    <lineage>
        <taxon>Bacteria</taxon>
        <taxon>Pseudomonadati</taxon>
        <taxon>Pseudomonadota</taxon>
        <taxon>Gammaproteobacteria</taxon>
        <taxon>Enterobacterales</taxon>
        <taxon>Yersiniaceae</taxon>
        <taxon>Yersinia</taxon>
    </lineage>
</organism>
<dbReference type="Gene3D" id="1.10.10.10">
    <property type="entry name" value="Winged helix-like DNA-binding domain superfamily/Winged helix DNA-binding domain"/>
    <property type="match status" value="1"/>
</dbReference>
<dbReference type="Pfam" id="PF00486">
    <property type="entry name" value="Trans_reg_C"/>
    <property type="match status" value="1"/>
</dbReference>
<comment type="caution">
    <text evidence="5">The sequence shown here is derived from an EMBL/GenBank/DDBJ whole genome shotgun (WGS) entry which is preliminary data.</text>
</comment>
<keyword evidence="6" id="KW-1185">Reference proteome</keyword>
<feature type="DNA-binding region" description="OmpR/PhoB-type" evidence="2">
    <location>
        <begin position="1"/>
        <end position="83"/>
    </location>
</feature>
<evidence type="ECO:0000256" key="2">
    <source>
        <dbReference type="PROSITE-ProRule" id="PRU01091"/>
    </source>
</evidence>
<feature type="transmembrane region" description="Helical" evidence="3">
    <location>
        <begin position="113"/>
        <end position="132"/>
    </location>
</feature>
<keyword evidence="3" id="KW-0472">Membrane</keyword>
<dbReference type="Proteomes" id="UP001629523">
    <property type="component" value="Unassembled WGS sequence"/>
</dbReference>
<evidence type="ECO:0000313" key="5">
    <source>
        <dbReference type="EMBL" id="MFM1348803.1"/>
    </source>
</evidence>
<dbReference type="InterPro" id="IPR016032">
    <property type="entry name" value="Sig_transdc_resp-reg_C-effctor"/>
</dbReference>
<name>A0ABW9F4K9_9GAMM</name>
<gene>
    <name evidence="5" type="ORF">WFP14_19870</name>
</gene>
<dbReference type="InterPro" id="IPR001867">
    <property type="entry name" value="OmpR/PhoB-type_DNA-bd"/>
</dbReference>
<dbReference type="InterPro" id="IPR036388">
    <property type="entry name" value="WH-like_DNA-bd_sf"/>
</dbReference>
<evidence type="ECO:0000256" key="3">
    <source>
        <dbReference type="SAM" id="Phobius"/>
    </source>
</evidence>
<sequence length="227" mass="26186">MLNKNRIKLNAPTSQLLEVFIRKAGVIIAQEELYFVAWGDNGSKVTPNTLYQNISLLRKALQDSGIKGENLTTVRGQGFLFNVSSILEQEVTEIAHSEYTEINNSTIESKKEYGFIFIPLILLLIIASYLLLDRKKINVNNNDQVYLSAINTCRVFTEKKYSEHLNKASINKFLQRKLLDCRNYNYAYLHYSDVHHTISLISCNMDINSHKNKKCKTEVFYNHKNLT</sequence>
<evidence type="ECO:0000313" key="6">
    <source>
        <dbReference type="Proteomes" id="UP001629523"/>
    </source>
</evidence>
<protein>
    <submittedName>
        <fullName evidence="5">Winged helix-turn-helix domain-containing protein</fullName>
    </submittedName>
</protein>
<feature type="domain" description="OmpR/PhoB-type" evidence="4">
    <location>
        <begin position="1"/>
        <end position="83"/>
    </location>
</feature>
<dbReference type="PROSITE" id="PS51755">
    <property type="entry name" value="OMPR_PHOB"/>
    <property type="match status" value="1"/>
</dbReference>